<evidence type="ECO:0000313" key="11">
    <source>
        <dbReference type="EMBL" id="CAI9924854.1"/>
    </source>
</evidence>
<dbReference type="InterPro" id="IPR009057">
    <property type="entry name" value="Homeodomain-like_sf"/>
</dbReference>
<keyword evidence="2" id="KW-0507">mRNA processing</keyword>
<dbReference type="PROSITE" id="PS51293">
    <property type="entry name" value="SANT"/>
    <property type="match status" value="1"/>
</dbReference>
<dbReference type="InterPro" id="IPR047242">
    <property type="entry name" value="CDC5L/Cef1"/>
</dbReference>
<organism evidence="11">
    <name type="scientific">Hexamita inflata</name>
    <dbReference type="NCBI Taxonomy" id="28002"/>
    <lineage>
        <taxon>Eukaryota</taxon>
        <taxon>Metamonada</taxon>
        <taxon>Diplomonadida</taxon>
        <taxon>Hexamitidae</taxon>
        <taxon>Hexamitinae</taxon>
        <taxon>Hexamita</taxon>
    </lineage>
</organism>
<accession>A0AA86NSI3</accession>
<dbReference type="GO" id="GO:0003677">
    <property type="term" value="F:DNA binding"/>
    <property type="evidence" value="ECO:0007669"/>
    <property type="project" value="UniProtKB-KW"/>
</dbReference>
<keyword evidence="13" id="KW-1185">Reference proteome</keyword>
<dbReference type="InterPro" id="IPR017930">
    <property type="entry name" value="Myb_dom"/>
</dbReference>
<dbReference type="Pfam" id="PF00249">
    <property type="entry name" value="Myb_DNA-binding"/>
    <property type="match status" value="1"/>
</dbReference>
<evidence type="ECO:0000313" key="12">
    <source>
        <dbReference type="EMBL" id="CAL6099601.1"/>
    </source>
</evidence>
<dbReference type="Proteomes" id="UP001642409">
    <property type="component" value="Unassembled WGS sequence"/>
</dbReference>
<dbReference type="CDD" id="cd00167">
    <property type="entry name" value="SANT"/>
    <property type="match status" value="1"/>
</dbReference>
<dbReference type="InterPro" id="IPR001005">
    <property type="entry name" value="SANT/Myb"/>
</dbReference>
<feature type="domain" description="SANT" evidence="9">
    <location>
        <begin position="10"/>
        <end position="61"/>
    </location>
</feature>
<dbReference type="EMBL" id="CATOUU010000324">
    <property type="protein sequence ID" value="CAI9924854.1"/>
    <property type="molecule type" value="Genomic_DNA"/>
</dbReference>
<keyword evidence="6" id="KW-0508">mRNA splicing</keyword>
<keyword evidence="5" id="KW-0238">DNA-binding</keyword>
<evidence type="ECO:0000259" key="9">
    <source>
        <dbReference type="PROSITE" id="PS51293"/>
    </source>
</evidence>
<reference evidence="11" key="1">
    <citation type="submission" date="2023-06" db="EMBL/GenBank/DDBJ databases">
        <authorList>
            <person name="Kurt Z."/>
        </authorList>
    </citation>
    <scope>NUCLEOTIDE SEQUENCE</scope>
</reference>
<sequence>MNSRQYYLTTNWSQQEDDILKQAVQKYGLNNWQSVQTLLPYKTMQQCKNRFNSYSNKKLSDEQVIGILKQTNMQIHQAAVLLNVNDEYVQEIYIKYENTKANITSSVTTTDITNKIEQQRMKQEIEARLSGQTSKFARKHQLKIKQEIITDQSNEIIIWTGLDNAINVALDKMKEQFQNMDLIKDLD</sequence>
<evidence type="ECO:0000259" key="8">
    <source>
        <dbReference type="PROSITE" id="PS50090"/>
    </source>
</evidence>
<dbReference type="InterPro" id="IPR017884">
    <property type="entry name" value="SANT_dom"/>
</dbReference>
<dbReference type="PANTHER" id="PTHR45885">
    <property type="entry name" value="CELL DIVISION CYCLE 5-LIKE PROTEIN"/>
    <property type="match status" value="1"/>
</dbReference>
<evidence type="ECO:0000256" key="1">
    <source>
        <dbReference type="ARBA" id="ARBA00010506"/>
    </source>
</evidence>
<evidence type="ECO:0000256" key="6">
    <source>
        <dbReference type="ARBA" id="ARBA00023187"/>
    </source>
</evidence>
<evidence type="ECO:0000313" key="13">
    <source>
        <dbReference type="Proteomes" id="UP001642409"/>
    </source>
</evidence>
<evidence type="ECO:0000256" key="4">
    <source>
        <dbReference type="ARBA" id="ARBA00022737"/>
    </source>
</evidence>
<feature type="domain" description="Myb-like" evidence="8">
    <location>
        <begin position="11"/>
        <end position="55"/>
    </location>
</feature>
<dbReference type="PROSITE" id="PS50090">
    <property type="entry name" value="MYB_LIKE"/>
    <property type="match status" value="1"/>
</dbReference>
<dbReference type="PANTHER" id="PTHR45885:SF1">
    <property type="entry name" value="CELL DIVISION CYCLE 5-LIKE PROTEIN"/>
    <property type="match status" value="1"/>
</dbReference>
<dbReference type="GO" id="GO:0000974">
    <property type="term" value="C:Prp19 complex"/>
    <property type="evidence" value="ECO:0007669"/>
    <property type="project" value="InterPro"/>
</dbReference>
<keyword evidence="7" id="KW-0539">Nucleus</keyword>
<evidence type="ECO:0000256" key="7">
    <source>
        <dbReference type="ARBA" id="ARBA00023242"/>
    </source>
</evidence>
<proteinExistence type="inferred from homology"/>
<name>A0AA86NSI3_9EUKA</name>
<dbReference type="PROSITE" id="PS51294">
    <property type="entry name" value="HTH_MYB"/>
    <property type="match status" value="1"/>
</dbReference>
<evidence type="ECO:0000256" key="5">
    <source>
        <dbReference type="ARBA" id="ARBA00023125"/>
    </source>
</evidence>
<keyword evidence="4" id="KW-0677">Repeat</keyword>
<feature type="domain" description="HTH myb-type" evidence="10">
    <location>
        <begin position="1"/>
        <end position="59"/>
    </location>
</feature>
<dbReference type="AlphaFoldDB" id="A0AA86NSI3"/>
<dbReference type="GO" id="GO:0000398">
    <property type="term" value="P:mRNA splicing, via spliceosome"/>
    <property type="evidence" value="ECO:0007669"/>
    <property type="project" value="InterPro"/>
</dbReference>
<evidence type="ECO:0000256" key="2">
    <source>
        <dbReference type="ARBA" id="ARBA00022664"/>
    </source>
</evidence>
<dbReference type="SUPFAM" id="SSF46689">
    <property type="entry name" value="Homeodomain-like"/>
    <property type="match status" value="1"/>
</dbReference>
<dbReference type="Gene3D" id="1.10.10.60">
    <property type="entry name" value="Homeodomain-like"/>
    <property type="match status" value="1"/>
</dbReference>
<evidence type="ECO:0000256" key="3">
    <source>
        <dbReference type="ARBA" id="ARBA00022728"/>
    </source>
</evidence>
<dbReference type="EMBL" id="CAXDID020000521">
    <property type="protein sequence ID" value="CAL6099601.1"/>
    <property type="molecule type" value="Genomic_DNA"/>
</dbReference>
<reference evidence="12 13" key="2">
    <citation type="submission" date="2024-07" db="EMBL/GenBank/DDBJ databases">
        <authorList>
            <person name="Akdeniz Z."/>
        </authorList>
    </citation>
    <scope>NUCLEOTIDE SEQUENCE [LARGE SCALE GENOMIC DNA]</scope>
</reference>
<protein>
    <submittedName>
        <fullName evidence="11">CYFA0S04e00584g1_1</fullName>
    </submittedName>
</protein>
<dbReference type="GO" id="GO:0005681">
    <property type="term" value="C:spliceosomal complex"/>
    <property type="evidence" value="ECO:0007669"/>
    <property type="project" value="UniProtKB-KW"/>
</dbReference>
<evidence type="ECO:0000259" key="10">
    <source>
        <dbReference type="PROSITE" id="PS51294"/>
    </source>
</evidence>
<dbReference type="SMART" id="SM00717">
    <property type="entry name" value="SANT"/>
    <property type="match status" value="1"/>
</dbReference>
<keyword evidence="3" id="KW-0747">Spliceosome</keyword>
<comment type="similarity">
    <text evidence="1">Belongs to the CEF1 family.</text>
</comment>
<gene>
    <name evidence="11" type="ORF">HINF_LOCUS12499</name>
    <name evidence="12" type="ORF">HINF_LOCUS70160</name>
</gene>
<comment type="caution">
    <text evidence="11">The sequence shown here is derived from an EMBL/GenBank/DDBJ whole genome shotgun (WGS) entry which is preliminary data.</text>
</comment>